<name>A0A6J5L1H2_9CAUD</name>
<reference evidence="7" key="1">
    <citation type="submission" date="2020-04" db="EMBL/GenBank/DDBJ databases">
        <authorList>
            <person name="Chiriac C."/>
            <person name="Salcher M."/>
            <person name="Ghai R."/>
            <person name="Kavagutti S V."/>
        </authorList>
    </citation>
    <scope>NUCLEOTIDE SEQUENCE</scope>
</reference>
<keyword evidence="3" id="KW-0378">Hydrolase</keyword>
<proteinExistence type="predicted"/>
<gene>
    <name evidence="7" type="ORF">UFOVP70_24</name>
</gene>
<keyword evidence="1" id="KW-1188">Viral release from host cell</keyword>
<dbReference type="GO" id="GO:0046797">
    <property type="term" value="P:viral procapsid maturation"/>
    <property type="evidence" value="ECO:0007669"/>
    <property type="project" value="UniProtKB-KW"/>
</dbReference>
<evidence type="ECO:0000256" key="5">
    <source>
        <dbReference type="ARBA" id="ARBA00023045"/>
    </source>
</evidence>
<evidence type="ECO:0000259" key="6">
    <source>
        <dbReference type="Pfam" id="PF04586"/>
    </source>
</evidence>
<evidence type="ECO:0000256" key="1">
    <source>
        <dbReference type="ARBA" id="ARBA00022612"/>
    </source>
</evidence>
<dbReference type="EMBL" id="LR796193">
    <property type="protein sequence ID" value="CAB4126280.1"/>
    <property type="molecule type" value="Genomic_DNA"/>
</dbReference>
<accession>A0A6J5L1H2</accession>
<protein>
    <submittedName>
        <fullName evidence="7">Prohead protease</fullName>
    </submittedName>
</protein>
<dbReference type="InterPro" id="IPR054613">
    <property type="entry name" value="Peptidase_S78_dom"/>
</dbReference>
<evidence type="ECO:0000256" key="2">
    <source>
        <dbReference type="ARBA" id="ARBA00022670"/>
    </source>
</evidence>
<keyword evidence="4" id="KW-0118">Viral capsid assembly</keyword>
<keyword evidence="5" id="KW-1273">Viral capsid maturation</keyword>
<keyword evidence="2 7" id="KW-0645">Protease</keyword>
<evidence type="ECO:0000256" key="3">
    <source>
        <dbReference type="ARBA" id="ARBA00022801"/>
    </source>
</evidence>
<dbReference type="Pfam" id="PF04586">
    <property type="entry name" value="Peptidase_S78"/>
    <property type="match status" value="1"/>
</dbReference>
<evidence type="ECO:0000313" key="7">
    <source>
        <dbReference type="EMBL" id="CAB4126280.1"/>
    </source>
</evidence>
<dbReference type="GO" id="GO:0008233">
    <property type="term" value="F:peptidase activity"/>
    <property type="evidence" value="ECO:0007669"/>
    <property type="project" value="UniProtKB-KW"/>
</dbReference>
<feature type="domain" description="Prohead serine protease" evidence="6">
    <location>
        <begin position="54"/>
        <end position="178"/>
    </location>
</feature>
<sequence>MKQIHLVCEAKLNLTEKSANGEPTGKIEARITTWGAREGADGRKFFYTPEGFMDWAGEFADSGRPLPMFVNHNADAVPVGEWTQFEMDETGMNATGRLYLNTTQGSDLYQVMCESPTMFGGVSVGAFAEEYQWVKEDGSVFPAGSSDYYEDGYFQITKGGLRETSIVMYPNNPAAEVKKLEYFRPDGSADLKVLEEALRDAGLSKQMSVAAASVFKSVIEQRDAVKEPIESAPSQSDSDAEATEAKILAALEQRELLKLLDTRLKG</sequence>
<dbReference type="GO" id="GO:0006508">
    <property type="term" value="P:proteolysis"/>
    <property type="evidence" value="ECO:0007669"/>
    <property type="project" value="UniProtKB-KW"/>
</dbReference>
<evidence type="ECO:0000256" key="4">
    <source>
        <dbReference type="ARBA" id="ARBA00022950"/>
    </source>
</evidence>
<organism evidence="7">
    <name type="scientific">uncultured Caudovirales phage</name>
    <dbReference type="NCBI Taxonomy" id="2100421"/>
    <lineage>
        <taxon>Viruses</taxon>
        <taxon>Duplodnaviria</taxon>
        <taxon>Heunggongvirae</taxon>
        <taxon>Uroviricota</taxon>
        <taxon>Caudoviricetes</taxon>
        <taxon>Peduoviridae</taxon>
        <taxon>Maltschvirus</taxon>
        <taxon>Maltschvirus maltsch</taxon>
    </lineage>
</organism>